<name>I2CPU4_NANGC</name>
<dbReference type="GO" id="GO:0050113">
    <property type="term" value="F:inositol oxygenase activity"/>
    <property type="evidence" value="ECO:0007669"/>
    <property type="project" value="UniProtKB-UniRule"/>
</dbReference>
<evidence type="ECO:0000256" key="2">
    <source>
        <dbReference type="ARBA" id="ARBA00005167"/>
    </source>
</evidence>
<dbReference type="Pfam" id="PF05153">
    <property type="entry name" value="MIOX"/>
    <property type="match status" value="1"/>
</dbReference>
<protein>
    <recommendedName>
        <fullName evidence="5 13">Inositol oxygenase</fullName>
        <ecNumber evidence="4 13">1.13.99.1</ecNumber>
    </recommendedName>
    <alternativeName>
        <fullName evidence="10 13">Myo-inositol oxygenase</fullName>
    </alternativeName>
</protein>
<evidence type="ECO:0000256" key="9">
    <source>
        <dbReference type="ARBA" id="ARBA00023004"/>
    </source>
</evidence>
<feature type="non-terminal residue" evidence="14">
    <location>
        <position position="184"/>
    </location>
</feature>
<dbReference type="GO" id="GO:0005506">
    <property type="term" value="F:iron ion binding"/>
    <property type="evidence" value="ECO:0007669"/>
    <property type="project" value="InterPro"/>
</dbReference>
<evidence type="ECO:0000256" key="3">
    <source>
        <dbReference type="ARBA" id="ARBA00005286"/>
    </source>
</evidence>
<evidence type="ECO:0000256" key="7">
    <source>
        <dbReference type="ARBA" id="ARBA00022723"/>
    </source>
</evidence>
<comment type="pathway">
    <text evidence="2 13">Polyol metabolism; myo-inositol degradation into D-glucuronate; D-glucuronate from myo-inositol: step 1/1.</text>
</comment>
<keyword evidence="9 12" id="KW-0408">Iron</keyword>
<evidence type="ECO:0000256" key="13">
    <source>
        <dbReference type="RuleBase" id="RU367039"/>
    </source>
</evidence>
<reference evidence="14" key="2">
    <citation type="journal article" date="2012" name="Nat. Commun.">
        <title>Draft genome sequence and genetic transformation of the oleaginous alga Nannochloropis gaditana.</title>
        <authorList>
            <person name="Radakovits R."/>
            <person name="Jinkerson R.E."/>
            <person name="Fuerstenberg S.I."/>
            <person name="Tae H."/>
            <person name="Settlage R.E."/>
            <person name="Boore J.L."/>
            <person name="Posewitz M.C."/>
        </authorList>
    </citation>
    <scope>NUCLEOTIDE SEQUENCE</scope>
    <source>
        <strain evidence="14">CCMP526</strain>
    </source>
</reference>
<dbReference type="GO" id="GO:0005737">
    <property type="term" value="C:cytoplasm"/>
    <property type="evidence" value="ECO:0007669"/>
    <property type="project" value="UniProtKB-SubCell"/>
</dbReference>
<proteinExistence type="evidence at transcript level"/>
<comment type="cofactor">
    <cofactor evidence="12 13">
        <name>Fe cation</name>
        <dbReference type="ChEBI" id="CHEBI:24875"/>
    </cofactor>
    <text evidence="12 13">Binds 2 iron ions per subunit.</text>
</comment>
<evidence type="ECO:0000256" key="12">
    <source>
        <dbReference type="PIRSR" id="PIRSR607828-2"/>
    </source>
</evidence>
<evidence type="ECO:0000256" key="11">
    <source>
        <dbReference type="ARBA" id="ARBA00048271"/>
    </source>
</evidence>
<evidence type="ECO:0000256" key="10">
    <source>
        <dbReference type="ARBA" id="ARBA00029668"/>
    </source>
</evidence>
<organism evidence="14">
    <name type="scientific">Nannochloropsis gaditana (strain CCMP526)</name>
    <name type="common">Green microalga</name>
    <name type="synonym">Microchloropsis gaditana</name>
    <dbReference type="NCBI Taxonomy" id="1093141"/>
    <lineage>
        <taxon>Eukaryota</taxon>
        <taxon>Sar</taxon>
        <taxon>Stramenopiles</taxon>
        <taxon>Ochrophyta</taxon>
        <taxon>Eustigmatophyceae</taxon>
        <taxon>Eustigmatales</taxon>
        <taxon>Monodopsidaceae</taxon>
        <taxon>Nannochloropsis</taxon>
    </lineage>
</organism>
<sequence>MQTRWCRFDMLDRLPPPARSLLSSLSPSGTGLSIHTALRCLQSHRDPLLPSLTDRAISYGDTLLWIAEYIRQKDYPDWMQLLGFLHGLGRLVFVLFSAAGDKGWDSYDWAFGGQGWVVGCPFPPSIRYSDVNSLNPDTTHPVYSAPPSGMYPLHCGLDQTLLSWTGTEYMYHFLKKQVCPPSLP</sequence>
<feature type="binding site" evidence="12">
    <location>
        <position position="86"/>
    </location>
    <ligand>
        <name>Fe cation</name>
        <dbReference type="ChEBI" id="CHEBI:24875"/>
        <label>1</label>
    </ligand>
</feature>
<dbReference type="UniPathway" id="UPA00111">
    <property type="reaction ID" value="UER00527"/>
</dbReference>
<keyword evidence="6 13" id="KW-0963">Cytoplasm</keyword>
<reference evidence="14" key="1">
    <citation type="journal article" date="2012" name="Bioengineered">
        <title>Additional insights into the genome of the oleaginous model alga Nannochloropsis gaditana.</title>
        <authorList>
            <person name="Jinkerson R.E."/>
            <person name="Radakovits R."/>
            <person name="Posewitz M.C."/>
        </authorList>
    </citation>
    <scope>NUCLEOTIDE SEQUENCE</scope>
    <source>
        <strain evidence="14">CCMP526</strain>
    </source>
</reference>
<gene>
    <name evidence="14" type="ORF">NGATSA_3020500</name>
</gene>
<dbReference type="PANTHER" id="PTHR12588">
    <property type="entry name" value="MYOINOSITOL OXYGENASE"/>
    <property type="match status" value="1"/>
</dbReference>
<keyword evidence="7 12" id="KW-0479">Metal-binding</keyword>
<comment type="subcellular location">
    <subcellularLocation>
        <location evidence="1 13">Cytoplasm</location>
    </subcellularLocation>
</comment>
<comment type="similarity">
    <text evidence="3 13">Belongs to the myo-inositol oxygenase family.</text>
</comment>
<dbReference type="EMBL" id="JU969437">
    <property type="protein sequence ID" value="AFJ68927.1"/>
    <property type="molecule type" value="mRNA"/>
</dbReference>
<evidence type="ECO:0000256" key="1">
    <source>
        <dbReference type="ARBA" id="ARBA00004496"/>
    </source>
</evidence>
<evidence type="ECO:0000256" key="4">
    <source>
        <dbReference type="ARBA" id="ARBA00011919"/>
    </source>
</evidence>
<comment type="catalytic activity">
    <reaction evidence="11 13">
        <text>myo-inositol + O2 = D-glucuronate + H2O + H(+)</text>
        <dbReference type="Rhea" id="RHEA:23696"/>
        <dbReference type="ChEBI" id="CHEBI:15377"/>
        <dbReference type="ChEBI" id="CHEBI:15378"/>
        <dbReference type="ChEBI" id="CHEBI:15379"/>
        <dbReference type="ChEBI" id="CHEBI:17268"/>
        <dbReference type="ChEBI" id="CHEBI:58720"/>
        <dbReference type="EC" id="1.13.99.1"/>
    </reaction>
</comment>
<dbReference type="PANTHER" id="PTHR12588:SF0">
    <property type="entry name" value="INOSITOL OXYGENASE"/>
    <property type="match status" value="1"/>
</dbReference>
<dbReference type="GO" id="GO:0019310">
    <property type="term" value="P:inositol catabolic process"/>
    <property type="evidence" value="ECO:0007669"/>
    <property type="project" value="UniProtKB-UniRule"/>
</dbReference>
<accession>I2CPU4</accession>
<evidence type="ECO:0000256" key="5">
    <source>
        <dbReference type="ARBA" id="ARBA00019269"/>
    </source>
</evidence>
<evidence type="ECO:0000256" key="6">
    <source>
        <dbReference type="ARBA" id="ARBA00022490"/>
    </source>
</evidence>
<keyword evidence="8 13" id="KW-0560">Oxidoreductase</keyword>
<evidence type="ECO:0000256" key="8">
    <source>
        <dbReference type="ARBA" id="ARBA00023002"/>
    </source>
</evidence>
<dbReference type="AlphaFoldDB" id="I2CPU4"/>
<dbReference type="InterPro" id="IPR007828">
    <property type="entry name" value="Inositol_oxygenase"/>
</dbReference>
<evidence type="ECO:0000313" key="14">
    <source>
        <dbReference type="EMBL" id="AFJ68927.1"/>
    </source>
</evidence>
<dbReference type="EC" id="1.13.99.1" evidence="4 13"/>
<dbReference type="SUPFAM" id="SSF109604">
    <property type="entry name" value="HD-domain/PDEase-like"/>
    <property type="match status" value="1"/>
</dbReference>